<dbReference type="EMBL" id="GGEC01046623">
    <property type="protein sequence ID" value="MBX27107.1"/>
    <property type="molecule type" value="Transcribed_RNA"/>
</dbReference>
<proteinExistence type="predicted"/>
<accession>A0A2P2MA62</accession>
<name>A0A2P2MA62_RHIMU</name>
<reference evidence="1" key="1">
    <citation type="submission" date="2018-02" db="EMBL/GenBank/DDBJ databases">
        <title>Rhizophora mucronata_Transcriptome.</title>
        <authorList>
            <person name="Meera S.P."/>
            <person name="Sreeshan A."/>
            <person name="Augustine A."/>
        </authorList>
    </citation>
    <scope>NUCLEOTIDE SEQUENCE</scope>
    <source>
        <tissue evidence="1">Leaf</tissue>
    </source>
</reference>
<sequence>MWVQNNSIV</sequence>
<organism evidence="1">
    <name type="scientific">Rhizophora mucronata</name>
    <name type="common">Asiatic mangrove</name>
    <dbReference type="NCBI Taxonomy" id="61149"/>
    <lineage>
        <taxon>Eukaryota</taxon>
        <taxon>Viridiplantae</taxon>
        <taxon>Streptophyta</taxon>
        <taxon>Embryophyta</taxon>
        <taxon>Tracheophyta</taxon>
        <taxon>Spermatophyta</taxon>
        <taxon>Magnoliopsida</taxon>
        <taxon>eudicotyledons</taxon>
        <taxon>Gunneridae</taxon>
        <taxon>Pentapetalae</taxon>
        <taxon>rosids</taxon>
        <taxon>fabids</taxon>
        <taxon>Malpighiales</taxon>
        <taxon>Rhizophoraceae</taxon>
        <taxon>Rhizophora</taxon>
    </lineage>
</organism>
<evidence type="ECO:0000313" key="1">
    <source>
        <dbReference type="EMBL" id="MBX27107.1"/>
    </source>
</evidence>
<protein>
    <submittedName>
        <fullName evidence="1">Uncharacterized protein</fullName>
    </submittedName>
</protein>